<evidence type="ECO:0000256" key="4">
    <source>
        <dbReference type="ARBA" id="ARBA00023136"/>
    </source>
</evidence>
<comment type="subcellular location">
    <subcellularLocation>
        <location evidence="1">Membrane</location>
        <topology evidence="1">Multi-pass membrane protein</topology>
    </subcellularLocation>
</comment>
<evidence type="ECO:0000256" key="2">
    <source>
        <dbReference type="ARBA" id="ARBA00022692"/>
    </source>
</evidence>
<dbReference type="Pfam" id="PF04932">
    <property type="entry name" value="Wzy_C"/>
    <property type="match status" value="1"/>
</dbReference>
<dbReference type="GO" id="GO:0016020">
    <property type="term" value="C:membrane"/>
    <property type="evidence" value="ECO:0007669"/>
    <property type="project" value="UniProtKB-SubCell"/>
</dbReference>
<feature type="transmembrane region" description="Helical" evidence="5">
    <location>
        <begin position="340"/>
        <end position="357"/>
    </location>
</feature>
<feature type="domain" description="O-antigen ligase-related" evidence="6">
    <location>
        <begin position="211"/>
        <end position="348"/>
    </location>
</feature>
<feature type="transmembrane region" description="Helical" evidence="5">
    <location>
        <begin position="405"/>
        <end position="423"/>
    </location>
</feature>
<feature type="transmembrane region" description="Helical" evidence="5">
    <location>
        <begin position="204"/>
        <end position="232"/>
    </location>
</feature>
<feature type="transmembrane region" description="Helical" evidence="5">
    <location>
        <begin position="244"/>
        <end position="262"/>
    </location>
</feature>
<feature type="transmembrane region" description="Helical" evidence="5">
    <location>
        <begin position="43"/>
        <end position="63"/>
    </location>
</feature>
<reference evidence="8" key="1">
    <citation type="submission" date="2020-01" db="EMBL/GenBank/DDBJ databases">
        <authorList>
            <person name="Rat A."/>
        </authorList>
    </citation>
    <scope>NUCLEOTIDE SEQUENCE</scope>
    <source>
        <strain evidence="8">LMG 31231</strain>
    </source>
</reference>
<feature type="transmembrane region" description="Helical" evidence="5">
    <location>
        <begin position="72"/>
        <end position="93"/>
    </location>
</feature>
<keyword evidence="4 5" id="KW-0472">Membrane</keyword>
<gene>
    <name evidence="8" type="ORF">GXW76_03095</name>
</gene>
<feature type="domain" description="DUF5935" evidence="7">
    <location>
        <begin position="1"/>
        <end position="192"/>
    </location>
</feature>
<comment type="caution">
    <text evidence="8">The sequence shown here is derived from an EMBL/GenBank/DDBJ whole genome shotgun (WGS) entry which is preliminary data.</text>
</comment>
<sequence>MQGLFILLVWSLLLLIGCAAPFVLALAYLWVDLFQPQYVSPEIGRLLPISMITAVLAIGGYLLADRRDPPRLGLLTALLLVWAAWITLTTTWALFPDAAWEKWDWAFKTVAFSTLLPFAFRTRIQIEAAVLVIVCTIFANVLPYAIKGLISGGGYFRALGLVGVNSGWGGEGSTLATYAFASLPLIAHLRRWSILAPARGLLRYAYIAAPAIAVLGAFATFARSAVVACLVWAALTWWHSRRKFAVAILLFAAGAVVVPLMGESWLARISTSLDAQQEASALTRLVVWGWTIDFANQHPQGGGFDAYLANHAMVAMPDGQVMEVQGRAFHSIFFEVLGEHGWVGAAIFGAILLTFFANMRTLRQRARDNESLQWLDSLALALMQSMVIYLAGAAFVGIAFQPLHYYLFALAVCATAFLARARVPAARHEAPEAPMPSWRLRARRSVSGA</sequence>
<dbReference type="Pfam" id="PF19358">
    <property type="entry name" value="DUF5935"/>
    <property type="match status" value="1"/>
</dbReference>
<evidence type="ECO:0000259" key="6">
    <source>
        <dbReference type="Pfam" id="PF04932"/>
    </source>
</evidence>
<dbReference type="InterPro" id="IPR051533">
    <property type="entry name" value="WaaL-like"/>
</dbReference>
<dbReference type="PANTHER" id="PTHR37422">
    <property type="entry name" value="TEICHURONIC ACID BIOSYNTHESIS PROTEIN TUAE"/>
    <property type="match status" value="1"/>
</dbReference>
<dbReference type="RefSeq" id="WP_211860525.1">
    <property type="nucleotide sequence ID" value="NZ_JAAEDM010000005.1"/>
</dbReference>
<keyword evidence="2 5" id="KW-0812">Transmembrane</keyword>
<reference evidence="8" key="2">
    <citation type="journal article" date="2021" name="Syst. Appl. Microbiol.">
        <title>Roseomonas hellenica sp. nov., isolated from roots of wild-growing Alkanna tinctoria.</title>
        <authorList>
            <person name="Rat A."/>
            <person name="Naranjo H.D."/>
            <person name="Lebbe L."/>
            <person name="Cnockaert M."/>
            <person name="Krigas N."/>
            <person name="Grigoriadou K."/>
            <person name="Maloupa E."/>
            <person name="Willems A."/>
        </authorList>
    </citation>
    <scope>NUCLEOTIDE SEQUENCE</scope>
    <source>
        <strain evidence="8">LMG 31231</strain>
    </source>
</reference>
<evidence type="ECO:0000256" key="1">
    <source>
        <dbReference type="ARBA" id="ARBA00004141"/>
    </source>
</evidence>
<dbReference type="PANTHER" id="PTHR37422:SF13">
    <property type="entry name" value="LIPOPOLYSACCHARIDE BIOSYNTHESIS PROTEIN PA4999-RELATED"/>
    <property type="match status" value="1"/>
</dbReference>
<dbReference type="Proteomes" id="UP001138751">
    <property type="component" value="Unassembled WGS sequence"/>
</dbReference>
<dbReference type="InterPro" id="IPR007016">
    <property type="entry name" value="O-antigen_ligase-rel_domated"/>
</dbReference>
<proteinExistence type="predicted"/>
<evidence type="ECO:0000259" key="7">
    <source>
        <dbReference type="Pfam" id="PF19358"/>
    </source>
</evidence>
<evidence type="ECO:0008006" key="10">
    <source>
        <dbReference type="Google" id="ProtNLM"/>
    </source>
</evidence>
<dbReference type="InterPro" id="IPR045979">
    <property type="entry name" value="DUF5935"/>
</dbReference>
<organism evidence="8 9">
    <name type="scientific">Neoroseomonas soli</name>
    <dbReference type="NCBI Taxonomy" id="1081025"/>
    <lineage>
        <taxon>Bacteria</taxon>
        <taxon>Pseudomonadati</taxon>
        <taxon>Pseudomonadota</taxon>
        <taxon>Alphaproteobacteria</taxon>
        <taxon>Acetobacterales</taxon>
        <taxon>Acetobacteraceae</taxon>
        <taxon>Neoroseomonas</taxon>
    </lineage>
</organism>
<feature type="transmembrane region" description="Helical" evidence="5">
    <location>
        <begin position="128"/>
        <end position="146"/>
    </location>
</feature>
<feature type="transmembrane region" description="Helical" evidence="5">
    <location>
        <begin position="378"/>
        <end position="399"/>
    </location>
</feature>
<name>A0A9X9WSM0_9PROT</name>
<accession>A0A9X9WSM0</accession>
<evidence type="ECO:0000313" key="8">
    <source>
        <dbReference type="EMBL" id="MBR0670149.1"/>
    </source>
</evidence>
<evidence type="ECO:0000256" key="3">
    <source>
        <dbReference type="ARBA" id="ARBA00022989"/>
    </source>
</evidence>
<evidence type="ECO:0000313" key="9">
    <source>
        <dbReference type="Proteomes" id="UP001138751"/>
    </source>
</evidence>
<keyword evidence="3 5" id="KW-1133">Transmembrane helix</keyword>
<evidence type="ECO:0000256" key="5">
    <source>
        <dbReference type="SAM" id="Phobius"/>
    </source>
</evidence>
<keyword evidence="9" id="KW-1185">Reference proteome</keyword>
<dbReference type="EMBL" id="JAAEDM010000005">
    <property type="protein sequence ID" value="MBR0670149.1"/>
    <property type="molecule type" value="Genomic_DNA"/>
</dbReference>
<dbReference type="AlphaFoldDB" id="A0A9X9WSM0"/>
<protein>
    <recommendedName>
        <fullName evidence="10">O-glycosylation ligase, exosortase A system-associated</fullName>
    </recommendedName>
</protein>